<sequence length="62" mass="7002">MRQTRGSVSAVSSWKSFQSPGSPCVQKEDMDKIYPVYMAADVVVLAPPIDYWHLQVYIVRGL</sequence>
<dbReference type="EMBL" id="FRDN01000005">
    <property type="protein sequence ID" value="SHN63902.1"/>
    <property type="molecule type" value="Genomic_DNA"/>
</dbReference>
<proteinExistence type="predicted"/>
<evidence type="ECO:0000313" key="2">
    <source>
        <dbReference type="EMBL" id="SHN63902.1"/>
    </source>
</evidence>
<accession>A0A1M7SZL4</accession>
<reference evidence="3" key="1">
    <citation type="submission" date="2016-12" db="EMBL/GenBank/DDBJ databases">
        <authorList>
            <person name="Varghese N."/>
            <person name="Submissions S."/>
        </authorList>
    </citation>
    <scope>NUCLEOTIDE SEQUENCE [LARGE SCALE GENOMIC DNA]</scope>
    <source>
        <strain evidence="3">DSM 11544</strain>
    </source>
</reference>
<dbReference type="Proteomes" id="UP000184010">
    <property type="component" value="Unassembled WGS sequence"/>
</dbReference>
<dbReference type="STRING" id="1121395.SAMN02745215_01355"/>
<keyword evidence="3" id="KW-1185">Reference proteome</keyword>
<protein>
    <submittedName>
        <fullName evidence="2">Uncharacterized protein</fullName>
    </submittedName>
</protein>
<name>A0A1M7SZL4_9FIRM</name>
<organism evidence="2 3">
    <name type="scientific">Desulfitobacterium chlororespirans DSM 11544</name>
    <dbReference type="NCBI Taxonomy" id="1121395"/>
    <lineage>
        <taxon>Bacteria</taxon>
        <taxon>Bacillati</taxon>
        <taxon>Bacillota</taxon>
        <taxon>Clostridia</taxon>
        <taxon>Eubacteriales</taxon>
        <taxon>Desulfitobacteriaceae</taxon>
        <taxon>Desulfitobacterium</taxon>
    </lineage>
</organism>
<evidence type="ECO:0000256" key="1">
    <source>
        <dbReference type="SAM" id="MobiDB-lite"/>
    </source>
</evidence>
<feature type="compositionally biased region" description="Polar residues" evidence="1">
    <location>
        <begin position="1"/>
        <end position="21"/>
    </location>
</feature>
<gene>
    <name evidence="2" type="ORF">SAMN02745215_01355</name>
</gene>
<feature type="region of interest" description="Disordered" evidence="1">
    <location>
        <begin position="1"/>
        <end position="25"/>
    </location>
</feature>
<evidence type="ECO:0000313" key="3">
    <source>
        <dbReference type="Proteomes" id="UP000184010"/>
    </source>
</evidence>
<dbReference type="AlphaFoldDB" id="A0A1M7SZL4"/>